<organism evidence="2">
    <name type="scientific">Hordeum vulgare subsp. vulgare</name>
    <name type="common">Domesticated barley</name>
    <dbReference type="NCBI Taxonomy" id="112509"/>
    <lineage>
        <taxon>Eukaryota</taxon>
        <taxon>Viridiplantae</taxon>
        <taxon>Streptophyta</taxon>
        <taxon>Embryophyta</taxon>
        <taxon>Tracheophyta</taxon>
        <taxon>Spermatophyta</taxon>
        <taxon>Magnoliopsida</taxon>
        <taxon>Liliopsida</taxon>
        <taxon>Poales</taxon>
        <taxon>Poaceae</taxon>
        <taxon>BOP clade</taxon>
        <taxon>Pooideae</taxon>
        <taxon>Triticodae</taxon>
        <taxon>Triticeae</taxon>
        <taxon>Hordeinae</taxon>
        <taxon>Hordeum</taxon>
    </lineage>
</organism>
<protein>
    <submittedName>
        <fullName evidence="2">Predicted protein</fullName>
    </submittedName>
</protein>
<name>F2D058_HORVV</name>
<proteinExistence type="evidence at transcript level"/>
<feature type="signal peptide" evidence="1">
    <location>
        <begin position="1"/>
        <end position="30"/>
    </location>
</feature>
<evidence type="ECO:0000256" key="1">
    <source>
        <dbReference type="SAM" id="SignalP"/>
    </source>
</evidence>
<accession>F2D058</accession>
<evidence type="ECO:0000313" key="2">
    <source>
        <dbReference type="EMBL" id="BAJ88479.1"/>
    </source>
</evidence>
<dbReference type="AlphaFoldDB" id="F2D058"/>
<reference evidence="2" key="1">
    <citation type="journal article" date="2011" name="Plant Physiol.">
        <title>Comprehensive sequence analysis of 24,783 barley full-length cDNAs derived from 12 clone libraries.</title>
        <authorList>
            <person name="Matsumoto T."/>
            <person name="Tanaka T."/>
            <person name="Sakai H."/>
            <person name="Amano N."/>
            <person name="Kanamori H."/>
            <person name="Kurita K."/>
            <person name="Kikuta A."/>
            <person name="Kamiya K."/>
            <person name="Yamamoto M."/>
            <person name="Ikawa H."/>
            <person name="Fujii N."/>
            <person name="Hori K."/>
            <person name="Itoh T."/>
            <person name="Sato K."/>
        </authorList>
    </citation>
    <scope>NUCLEOTIDE SEQUENCE</scope>
    <source>
        <tissue evidence="2">Leaf</tissue>
    </source>
</reference>
<dbReference type="EMBL" id="AK357265">
    <property type="protein sequence ID" value="BAJ88479.1"/>
    <property type="molecule type" value="mRNA"/>
</dbReference>
<keyword evidence="1" id="KW-0732">Signal</keyword>
<feature type="chain" id="PRO_5003280469" evidence="1">
    <location>
        <begin position="31"/>
        <end position="80"/>
    </location>
</feature>
<sequence>MVLLRQVVPSGWNHGGAVDLLLLLLTSSAGQHVSCLDLGSPAADDQTAGCIHGRLISIYIPLLPSYVPCRGAKERGRQRR</sequence>